<dbReference type="Gene3D" id="3.50.50.60">
    <property type="entry name" value="FAD/NAD(P)-binding domain"/>
    <property type="match status" value="1"/>
</dbReference>
<dbReference type="PANTHER" id="PTHR11552">
    <property type="entry name" value="GLUCOSE-METHANOL-CHOLINE GMC OXIDOREDUCTASE"/>
    <property type="match status" value="1"/>
</dbReference>
<dbReference type="EC" id="1.1.99.-" evidence="8"/>
<dbReference type="Pfam" id="PF05199">
    <property type="entry name" value="GMC_oxred_C"/>
    <property type="match status" value="1"/>
</dbReference>
<evidence type="ECO:0000256" key="3">
    <source>
        <dbReference type="ARBA" id="ARBA00022630"/>
    </source>
</evidence>
<reference evidence="8" key="1">
    <citation type="submission" date="2019-12" db="EMBL/GenBank/DDBJ databases">
        <authorList>
            <person name="Cremers G."/>
        </authorList>
    </citation>
    <scope>NUCLEOTIDE SEQUENCE</scope>
    <source>
        <strain evidence="8">Vvax</strain>
    </source>
</reference>
<dbReference type="InterPro" id="IPR000172">
    <property type="entry name" value="GMC_OxRdtase_N"/>
</dbReference>
<protein>
    <submittedName>
        <fullName evidence="8">Alcohol dehydrogenase [acceptor]</fullName>
        <ecNumber evidence="8">1.1.99.-</ecNumber>
    </submittedName>
</protein>
<name>A0A679J8J6_VARPD</name>
<dbReference type="SUPFAM" id="SSF54373">
    <property type="entry name" value="FAD-linked reductases, C-terminal domain"/>
    <property type="match status" value="1"/>
</dbReference>
<sequence length="549" mass="59136">MEFDYVIVGGGSGGATLASRLSEDPGVQVCLVEAGGDGRGILVRAPAATVAMLPGRPRINNYAYQTVPQSGLGGRRGYQPRGRCLGGSSAINAMLYVRGHREDYDDWARAGCAGWSFDEVLPYFIRAEGNQRGASALHGADGPLQVAEQQSPRAITEDFVRAAQDCGVPRNDDFNGPEQEGAGLYQVTQFHGGDRNGERCSVAAAYLHPAMKRSNLTVLTGAQAQRVVLQERRAVGVEIHRGGHSEILAARREVVLCGGAFNSPQLLMLSGIGDPAELASHGIEVRHALPGVGRNLQDHTDFILSYRSKDTELFGIGAVATWKLAKAILEWRRRGTGLVATPFAEGGAFIRSSPDAPRPDLQLHFVIAITDDHARKLHAGFGFSCHVCVLRPKGRGDVRLNSADPAAAPRIDPRFLSEPEDMALLLQGVKKTREIMDAPALAKYRQQELYTADAHTDEALSQHIRARADTIYHPVGTCRMGIDAMSVVDAQLRVHGVENLRVVDASVMPTLIGGNTNAPTVMIAERAADWMRGPITFDRAVADARLPPS</sequence>
<dbReference type="InterPro" id="IPR012132">
    <property type="entry name" value="GMC_OxRdtase"/>
</dbReference>
<dbReference type="PROSITE" id="PS00623">
    <property type="entry name" value="GMC_OXRED_1"/>
    <property type="match status" value="1"/>
</dbReference>
<dbReference type="PIRSF" id="PIRSF000137">
    <property type="entry name" value="Alcohol_oxidase"/>
    <property type="match status" value="1"/>
</dbReference>
<dbReference type="RefSeq" id="WP_339094233.1">
    <property type="nucleotide sequence ID" value="NZ_LR743508.1"/>
</dbReference>
<comment type="similarity">
    <text evidence="2 5">Belongs to the GMC oxidoreductase family.</text>
</comment>
<dbReference type="InterPro" id="IPR007867">
    <property type="entry name" value="GMC_OxRtase_C"/>
</dbReference>
<feature type="domain" description="Glucose-methanol-choline oxidoreductase N-terminal" evidence="7">
    <location>
        <begin position="259"/>
        <end position="273"/>
    </location>
</feature>
<dbReference type="AlphaFoldDB" id="A0A679J8J6"/>
<dbReference type="PROSITE" id="PS00624">
    <property type="entry name" value="GMC_OXRED_2"/>
    <property type="match status" value="1"/>
</dbReference>
<evidence type="ECO:0000256" key="4">
    <source>
        <dbReference type="ARBA" id="ARBA00022827"/>
    </source>
</evidence>
<keyword evidence="4 5" id="KW-0274">FAD</keyword>
<proteinExistence type="inferred from homology"/>
<evidence type="ECO:0000259" key="7">
    <source>
        <dbReference type="PROSITE" id="PS00624"/>
    </source>
</evidence>
<keyword evidence="3 5" id="KW-0285">Flavoprotein</keyword>
<evidence type="ECO:0000313" key="8">
    <source>
        <dbReference type="EMBL" id="CAA2110014.1"/>
    </source>
</evidence>
<dbReference type="InterPro" id="IPR036188">
    <property type="entry name" value="FAD/NAD-bd_sf"/>
</dbReference>
<accession>A0A679J8J6</accession>
<evidence type="ECO:0000256" key="5">
    <source>
        <dbReference type="RuleBase" id="RU003968"/>
    </source>
</evidence>
<organism evidence="8">
    <name type="scientific">Variovorax paradoxus</name>
    <dbReference type="NCBI Taxonomy" id="34073"/>
    <lineage>
        <taxon>Bacteria</taxon>
        <taxon>Pseudomonadati</taxon>
        <taxon>Pseudomonadota</taxon>
        <taxon>Betaproteobacteria</taxon>
        <taxon>Burkholderiales</taxon>
        <taxon>Comamonadaceae</taxon>
        <taxon>Variovorax</taxon>
    </lineage>
</organism>
<gene>
    <name evidence="8" type="primary">alkJ_2</name>
    <name evidence="8" type="ORF">VVAX_06286</name>
</gene>
<evidence type="ECO:0000259" key="6">
    <source>
        <dbReference type="PROSITE" id="PS00623"/>
    </source>
</evidence>
<dbReference type="GO" id="GO:0050660">
    <property type="term" value="F:flavin adenine dinucleotide binding"/>
    <property type="evidence" value="ECO:0007669"/>
    <property type="project" value="InterPro"/>
</dbReference>
<evidence type="ECO:0000256" key="1">
    <source>
        <dbReference type="ARBA" id="ARBA00001974"/>
    </source>
</evidence>
<dbReference type="SUPFAM" id="SSF51905">
    <property type="entry name" value="FAD/NAD(P)-binding domain"/>
    <property type="match status" value="1"/>
</dbReference>
<dbReference type="GO" id="GO:0016614">
    <property type="term" value="F:oxidoreductase activity, acting on CH-OH group of donors"/>
    <property type="evidence" value="ECO:0007669"/>
    <property type="project" value="InterPro"/>
</dbReference>
<dbReference type="PANTHER" id="PTHR11552:SF147">
    <property type="entry name" value="CHOLINE DEHYDROGENASE, MITOCHONDRIAL"/>
    <property type="match status" value="1"/>
</dbReference>
<dbReference type="Gene3D" id="3.30.560.10">
    <property type="entry name" value="Glucose Oxidase, domain 3"/>
    <property type="match status" value="1"/>
</dbReference>
<comment type="cofactor">
    <cofactor evidence="1">
        <name>FAD</name>
        <dbReference type="ChEBI" id="CHEBI:57692"/>
    </cofactor>
</comment>
<dbReference type="EMBL" id="LR743508">
    <property type="protein sequence ID" value="CAA2110014.1"/>
    <property type="molecule type" value="Genomic_DNA"/>
</dbReference>
<feature type="domain" description="Glucose-methanol-choline oxidoreductase N-terminal" evidence="6">
    <location>
        <begin position="82"/>
        <end position="105"/>
    </location>
</feature>
<evidence type="ECO:0000256" key="2">
    <source>
        <dbReference type="ARBA" id="ARBA00010790"/>
    </source>
</evidence>
<dbReference type="Pfam" id="PF00732">
    <property type="entry name" value="GMC_oxred_N"/>
    <property type="match status" value="1"/>
</dbReference>
<keyword evidence="8" id="KW-0560">Oxidoreductase</keyword>